<dbReference type="SMART" id="SM00401">
    <property type="entry name" value="ZnF_GATA"/>
    <property type="match status" value="1"/>
</dbReference>
<dbReference type="Pfam" id="PF00320">
    <property type="entry name" value="GATA"/>
    <property type="match status" value="1"/>
</dbReference>
<dbReference type="Pfam" id="PF08550">
    <property type="entry name" value="GATA_AreA"/>
    <property type="match status" value="1"/>
</dbReference>
<dbReference type="KEGG" id="pchm:VFPPC_12334"/>
<feature type="compositionally biased region" description="Polar residues" evidence="10">
    <location>
        <begin position="706"/>
        <end position="717"/>
    </location>
</feature>
<dbReference type="SUPFAM" id="SSF57716">
    <property type="entry name" value="Glucocorticoid receptor-like (DNA-binding domain)"/>
    <property type="match status" value="1"/>
</dbReference>
<dbReference type="PRINTS" id="PR00619">
    <property type="entry name" value="GATAZNFINGER"/>
</dbReference>
<evidence type="ECO:0000256" key="10">
    <source>
        <dbReference type="SAM" id="MobiDB-lite"/>
    </source>
</evidence>
<comment type="caution">
    <text evidence="12">The sequence shown here is derived from an EMBL/GenBank/DDBJ whole genome shotgun (WGS) entry which is preliminary data.</text>
</comment>
<dbReference type="FunFam" id="3.30.50.10:FF:000007">
    <property type="entry name" value="Nitrogen regulatory AreA, N-terminal"/>
    <property type="match status" value="1"/>
</dbReference>
<dbReference type="InterPro" id="IPR013088">
    <property type="entry name" value="Znf_NHR/GATA"/>
</dbReference>
<evidence type="ECO:0000256" key="9">
    <source>
        <dbReference type="PROSITE-ProRule" id="PRU00094"/>
    </source>
</evidence>
<keyword evidence="8" id="KW-0539">Nucleus</keyword>
<feature type="compositionally biased region" description="Polar residues" evidence="10">
    <location>
        <begin position="504"/>
        <end position="517"/>
    </location>
</feature>
<proteinExistence type="predicted"/>
<dbReference type="AlphaFoldDB" id="A0A179EWJ7"/>
<dbReference type="OrthoDB" id="515401at2759"/>
<evidence type="ECO:0000259" key="11">
    <source>
        <dbReference type="PROSITE" id="PS50114"/>
    </source>
</evidence>
<organism evidence="12 13">
    <name type="scientific">Pochonia chlamydosporia 170</name>
    <dbReference type="NCBI Taxonomy" id="1380566"/>
    <lineage>
        <taxon>Eukaryota</taxon>
        <taxon>Fungi</taxon>
        <taxon>Dikarya</taxon>
        <taxon>Ascomycota</taxon>
        <taxon>Pezizomycotina</taxon>
        <taxon>Sordariomycetes</taxon>
        <taxon>Hypocreomycetidae</taxon>
        <taxon>Hypocreales</taxon>
        <taxon>Clavicipitaceae</taxon>
        <taxon>Pochonia</taxon>
    </lineage>
</organism>
<dbReference type="CDD" id="cd00202">
    <property type="entry name" value="ZnF_GATA"/>
    <property type="match status" value="1"/>
</dbReference>
<evidence type="ECO:0000256" key="2">
    <source>
        <dbReference type="ARBA" id="ARBA00022723"/>
    </source>
</evidence>
<reference evidence="12 13" key="1">
    <citation type="journal article" date="2016" name="PLoS Pathog.">
        <title>Biosynthesis of antibiotic leucinostatins in bio-control fungus Purpureocillium lilacinum and their inhibition on phytophthora revealed by genome mining.</title>
        <authorList>
            <person name="Wang G."/>
            <person name="Liu Z."/>
            <person name="Lin R."/>
            <person name="Li E."/>
            <person name="Mao Z."/>
            <person name="Ling J."/>
            <person name="Yang Y."/>
            <person name="Yin W.B."/>
            <person name="Xie B."/>
        </authorList>
    </citation>
    <scope>NUCLEOTIDE SEQUENCE [LARGE SCALE GENOMIC DNA]</scope>
    <source>
        <strain evidence="12">170</strain>
    </source>
</reference>
<keyword evidence="2" id="KW-0479">Metal-binding</keyword>
<dbReference type="PROSITE" id="PS00344">
    <property type="entry name" value="GATA_ZN_FINGER_1"/>
    <property type="match status" value="1"/>
</dbReference>
<feature type="compositionally biased region" description="Polar residues" evidence="10">
    <location>
        <begin position="384"/>
        <end position="400"/>
    </location>
</feature>
<feature type="region of interest" description="Disordered" evidence="10">
    <location>
        <begin position="1"/>
        <end position="31"/>
    </location>
</feature>
<dbReference type="EMBL" id="LSBJ02000029">
    <property type="protein sequence ID" value="OAQ57554.1"/>
    <property type="molecule type" value="Genomic_DNA"/>
</dbReference>
<gene>
    <name evidence="12" type="ORF">VFPPC_12334</name>
</gene>
<feature type="region of interest" description="Disordered" evidence="10">
    <location>
        <begin position="795"/>
        <end position="870"/>
    </location>
</feature>
<dbReference type="GO" id="GO:0008270">
    <property type="term" value="F:zinc ion binding"/>
    <property type="evidence" value="ECO:0007669"/>
    <property type="project" value="UniProtKB-KW"/>
</dbReference>
<dbReference type="GO" id="GO:0045944">
    <property type="term" value="P:positive regulation of transcription by RNA polymerase II"/>
    <property type="evidence" value="ECO:0007669"/>
    <property type="project" value="TreeGrafter"/>
</dbReference>
<comment type="subcellular location">
    <subcellularLocation>
        <location evidence="1">Nucleus</location>
    </subcellularLocation>
</comment>
<dbReference type="GO" id="GO:0000978">
    <property type="term" value="F:RNA polymerase II cis-regulatory region sequence-specific DNA binding"/>
    <property type="evidence" value="ECO:0007669"/>
    <property type="project" value="TreeGrafter"/>
</dbReference>
<sequence length="920" mass="98354">MDSTITEHDFRFSQRPDHPGHDDGGGGHQSLTAVSSELSQAFVIASNDLLGNALFPSLDNAAVDATLSIDQLQYDDPLAAAQVWNFFTKARPQLQNRQRLENLTWRMMALSMRKKKQGGEARQLKDYQSSGIARLRKTSETKINAGNNAHAMNLGHDIFSENIASASSLMSPLPASKLDDVCPAGDQSASGIPIKPRKDSAANHFVSQSDPLHQRSGNEEFNHVQRHNHKTRIDEGRNRKRPVNLSPQVLAVNGSTSSGFSNLEVDSELQGYSLDTTSSVTMQQLSQGGDYPVRFALDTFTDVNPAAQFRQKFSFFLSNSPMIPHGLLSNMYNTGSLVPNSSLNNADLNSPPGSAYQPTVSTPMAIGDGDGLYSDSQDNRKQRPQSMRQQTTQNMSNNLGHNEQFMYTGSNTGSQMYSAIGTESGSKSTFSTALSSLSHVNPSQVFQTDSQIASPAVFRRPDDMFSFGGDSDDEDGGNNMQAGNLQMHSDFLSFVDDEAPTGWNASLPGQFSPQTTRFPGGPRKQVMIGRTTTDYVDNSGDWESPGLGRSLSFKASNDKRQQKLPRTASTTSHMAAKHDGFEQIAQSLPTPRTDVPGITSEFSSVAPNRPLSPPSSKCGSSTNLQAAGGNQNDGSAPECTNCFTQATPLWRRNPDGQPLCNACGLFLKLHGVVRPLSLKTDVIRKRNRGSMPDGSGGRARSRKNHTGSAASPKSSTLSIATVAAGSKNANSNMNSANSRTSLPATRTMLPKYCESRVATSTSAGPNTTGSTPNSHYGNKGADAAAAGDNGVVPIAVAPPMATPGPGASSASRSGLPSASSKQQHKQSRRVVADDVSDIDIGSHNEATGPSDMLRSIGYSPHKPSVSSTTLSSSLIVAPQRHLAAHGGMIQMNHHLPEAPQHNVGGPTIGSQEWEWLIMSL</sequence>
<dbReference type="GO" id="GO:0005634">
    <property type="term" value="C:nucleus"/>
    <property type="evidence" value="ECO:0007669"/>
    <property type="project" value="UniProtKB-SubCell"/>
</dbReference>
<evidence type="ECO:0000313" key="12">
    <source>
        <dbReference type="EMBL" id="OAQ57554.1"/>
    </source>
</evidence>
<evidence type="ECO:0000256" key="4">
    <source>
        <dbReference type="ARBA" id="ARBA00022833"/>
    </source>
</evidence>
<evidence type="ECO:0000256" key="7">
    <source>
        <dbReference type="ARBA" id="ARBA00023163"/>
    </source>
</evidence>
<dbReference type="PROSITE" id="PS50114">
    <property type="entry name" value="GATA_ZN_FINGER_2"/>
    <property type="match status" value="1"/>
</dbReference>
<dbReference type="STRING" id="1380566.A0A179EWJ7"/>
<evidence type="ECO:0000256" key="8">
    <source>
        <dbReference type="ARBA" id="ARBA00023242"/>
    </source>
</evidence>
<dbReference type="InterPro" id="IPR000679">
    <property type="entry name" value="Znf_GATA"/>
</dbReference>
<accession>A0A179EWJ7</accession>
<dbReference type="Gene3D" id="3.30.50.10">
    <property type="entry name" value="Erythroid Transcription Factor GATA-1, subunit A"/>
    <property type="match status" value="1"/>
</dbReference>
<evidence type="ECO:0000256" key="6">
    <source>
        <dbReference type="ARBA" id="ARBA00023063"/>
    </source>
</evidence>
<dbReference type="GO" id="GO:0000981">
    <property type="term" value="F:DNA-binding transcription factor activity, RNA polymerase II-specific"/>
    <property type="evidence" value="ECO:0007669"/>
    <property type="project" value="TreeGrafter"/>
</dbReference>
<feature type="compositionally biased region" description="Polar residues" evidence="10">
    <location>
        <begin position="614"/>
        <end position="634"/>
    </location>
</feature>
<name>A0A179EWJ7_METCM</name>
<dbReference type="GeneID" id="28854244"/>
<feature type="region of interest" description="Disordered" evidence="10">
    <location>
        <begin position="756"/>
        <end position="782"/>
    </location>
</feature>
<dbReference type="PANTHER" id="PTHR10071">
    <property type="entry name" value="TRANSCRIPTION FACTOR GATA FAMILY MEMBER"/>
    <property type="match status" value="1"/>
</dbReference>
<dbReference type="InterPro" id="IPR013860">
    <property type="entry name" value="AreA_GATA"/>
</dbReference>
<protein>
    <submittedName>
        <fullName evidence="12">Nitrogen regulatory protein areA</fullName>
    </submittedName>
</protein>
<evidence type="ECO:0000256" key="1">
    <source>
        <dbReference type="ARBA" id="ARBA00004123"/>
    </source>
</evidence>
<evidence type="ECO:0000313" key="13">
    <source>
        <dbReference type="Proteomes" id="UP000078397"/>
    </source>
</evidence>
<feature type="compositionally biased region" description="Basic and acidic residues" evidence="10">
    <location>
        <begin position="1"/>
        <end position="25"/>
    </location>
</feature>
<feature type="compositionally biased region" description="Low complexity" evidence="10">
    <location>
        <begin position="797"/>
        <end position="820"/>
    </location>
</feature>
<feature type="domain" description="GATA-type" evidence="11">
    <location>
        <begin position="633"/>
        <end position="686"/>
    </location>
</feature>
<dbReference type="PANTHER" id="PTHR10071:SF281">
    <property type="entry name" value="BOX A-BINDING FACTOR-RELATED"/>
    <property type="match status" value="1"/>
</dbReference>
<feature type="compositionally biased region" description="Polar residues" evidence="10">
    <location>
        <begin position="757"/>
        <end position="776"/>
    </location>
</feature>
<evidence type="ECO:0000256" key="3">
    <source>
        <dbReference type="ARBA" id="ARBA00022771"/>
    </source>
</evidence>
<dbReference type="RefSeq" id="XP_018135863.1">
    <property type="nucleotide sequence ID" value="XM_018290250.1"/>
</dbReference>
<evidence type="ECO:0000256" key="5">
    <source>
        <dbReference type="ARBA" id="ARBA00023015"/>
    </source>
</evidence>
<keyword evidence="7" id="KW-0804">Transcription</keyword>
<feature type="region of interest" description="Disordered" evidence="10">
    <location>
        <begin position="504"/>
        <end position="636"/>
    </location>
</feature>
<feature type="compositionally biased region" description="Polar residues" evidence="10">
    <location>
        <begin position="343"/>
        <end position="362"/>
    </location>
</feature>
<keyword evidence="6" id="KW-0534">Nitrate assimilation</keyword>
<dbReference type="GO" id="GO:0000122">
    <property type="term" value="P:negative regulation of transcription by RNA polymerase II"/>
    <property type="evidence" value="ECO:0007669"/>
    <property type="project" value="TreeGrafter"/>
</dbReference>
<dbReference type="GO" id="GO:0042128">
    <property type="term" value="P:nitrate assimilation"/>
    <property type="evidence" value="ECO:0007669"/>
    <property type="project" value="UniProtKB-KW"/>
</dbReference>
<feature type="region of interest" description="Disordered" evidence="10">
    <location>
        <begin position="343"/>
        <end position="400"/>
    </location>
</feature>
<dbReference type="InterPro" id="IPR039355">
    <property type="entry name" value="Transcription_factor_GATA"/>
</dbReference>
<keyword evidence="5" id="KW-0805">Transcription regulation</keyword>
<keyword evidence="4" id="KW-0862">Zinc</keyword>
<feature type="region of interest" description="Disordered" evidence="10">
    <location>
        <begin position="683"/>
        <end position="717"/>
    </location>
</feature>
<dbReference type="Proteomes" id="UP000078397">
    <property type="component" value="Unassembled WGS sequence"/>
</dbReference>
<keyword evidence="3 9" id="KW-0863">Zinc-finger</keyword>
<keyword evidence="13" id="KW-1185">Reference proteome</keyword>